<evidence type="ECO:0000256" key="1">
    <source>
        <dbReference type="SAM" id="SignalP"/>
    </source>
</evidence>
<organism evidence="3 4">
    <name type="scientific">Candidatus Phocaeicola faecigallinarum</name>
    <dbReference type="NCBI Taxonomy" id="2838732"/>
    <lineage>
        <taxon>Bacteria</taxon>
        <taxon>Pseudomonadati</taxon>
        <taxon>Bacteroidota</taxon>
        <taxon>Bacteroidia</taxon>
        <taxon>Bacteroidales</taxon>
        <taxon>Bacteroidaceae</taxon>
        <taxon>Phocaeicola</taxon>
    </lineage>
</organism>
<dbReference type="Proteomes" id="UP000783796">
    <property type="component" value="Unassembled WGS sequence"/>
</dbReference>
<dbReference type="InterPro" id="IPR007730">
    <property type="entry name" value="SPOR-like_dom"/>
</dbReference>
<evidence type="ECO:0000259" key="2">
    <source>
        <dbReference type="PROSITE" id="PS51724"/>
    </source>
</evidence>
<dbReference type="AlphaFoldDB" id="A0A948TAB2"/>
<evidence type="ECO:0000313" key="3">
    <source>
        <dbReference type="EMBL" id="MBU3837370.1"/>
    </source>
</evidence>
<evidence type="ECO:0000313" key="4">
    <source>
        <dbReference type="Proteomes" id="UP000783796"/>
    </source>
</evidence>
<feature type="signal peptide" evidence="1">
    <location>
        <begin position="1"/>
        <end position="19"/>
    </location>
</feature>
<keyword evidence="1" id="KW-0732">Signal</keyword>
<dbReference type="GO" id="GO:0042834">
    <property type="term" value="F:peptidoglycan binding"/>
    <property type="evidence" value="ECO:0007669"/>
    <property type="project" value="InterPro"/>
</dbReference>
<gene>
    <name evidence="3" type="ORF">H9777_03435</name>
</gene>
<proteinExistence type="predicted"/>
<feature type="chain" id="PRO_5037812244" evidence="1">
    <location>
        <begin position="20"/>
        <end position="153"/>
    </location>
</feature>
<feature type="domain" description="SPOR" evidence="2">
    <location>
        <begin position="64"/>
        <end position="145"/>
    </location>
</feature>
<accession>A0A948TAB2</accession>
<dbReference type="Gene3D" id="3.30.70.1070">
    <property type="entry name" value="Sporulation related repeat"/>
    <property type="match status" value="1"/>
</dbReference>
<protein>
    <submittedName>
        <fullName evidence="3">SPOR domain-containing protein</fullName>
    </submittedName>
</protein>
<comment type="caution">
    <text evidence="3">The sequence shown here is derived from an EMBL/GenBank/DDBJ whole genome shotgun (WGS) entry which is preliminary data.</text>
</comment>
<dbReference type="Pfam" id="PF05036">
    <property type="entry name" value="SPOR"/>
    <property type="match status" value="1"/>
</dbReference>
<sequence>MMKYLLSFIFTVSSGVALAQNNIVESLQTNVPGQGKVTVHQDAQITEMIGKRFVRTGASEAQRVIKTRGYRVQVYAGNNSRQARDEANSVAEKVKEKFPDMPVYTFFQPPRWLCRVGDYKSIEEAHVAMRQLKAAGNFKEVAIVREQINIHIE</sequence>
<dbReference type="SUPFAM" id="SSF110997">
    <property type="entry name" value="Sporulation related repeat"/>
    <property type="match status" value="1"/>
</dbReference>
<reference evidence="3" key="1">
    <citation type="journal article" date="2021" name="PeerJ">
        <title>Extensive microbial diversity within the chicken gut microbiome revealed by metagenomics and culture.</title>
        <authorList>
            <person name="Gilroy R."/>
            <person name="Ravi A."/>
            <person name="Getino M."/>
            <person name="Pursley I."/>
            <person name="Horton D.L."/>
            <person name="Alikhan N.F."/>
            <person name="Baker D."/>
            <person name="Gharbi K."/>
            <person name="Hall N."/>
            <person name="Watson M."/>
            <person name="Adriaenssens E.M."/>
            <person name="Foster-Nyarko E."/>
            <person name="Jarju S."/>
            <person name="Secka A."/>
            <person name="Antonio M."/>
            <person name="Oren A."/>
            <person name="Chaudhuri R.R."/>
            <person name="La Ragione R."/>
            <person name="Hildebrand F."/>
            <person name="Pallen M.J."/>
        </authorList>
    </citation>
    <scope>NUCLEOTIDE SEQUENCE</scope>
    <source>
        <strain evidence="3">G4-2901</strain>
    </source>
</reference>
<name>A0A948TAB2_9BACT</name>
<dbReference type="EMBL" id="JAHLFW010000036">
    <property type="protein sequence ID" value="MBU3837370.1"/>
    <property type="molecule type" value="Genomic_DNA"/>
</dbReference>
<reference evidence="3" key="2">
    <citation type="submission" date="2021-04" db="EMBL/GenBank/DDBJ databases">
        <authorList>
            <person name="Gilroy R."/>
        </authorList>
    </citation>
    <scope>NUCLEOTIDE SEQUENCE</scope>
    <source>
        <strain evidence="3">G4-2901</strain>
    </source>
</reference>
<dbReference type="InterPro" id="IPR036680">
    <property type="entry name" value="SPOR-like_sf"/>
</dbReference>
<dbReference type="PROSITE" id="PS51724">
    <property type="entry name" value="SPOR"/>
    <property type="match status" value="1"/>
</dbReference>